<protein>
    <submittedName>
        <fullName evidence="2">Uncharacterized protein</fullName>
    </submittedName>
</protein>
<dbReference type="EMBL" id="MU154565">
    <property type="protein sequence ID" value="KAF9495138.1"/>
    <property type="molecule type" value="Genomic_DNA"/>
</dbReference>
<comment type="caution">
    <text evidence="2">The sequence shown here is derived from an EMBL/GenBank/DDBJ whole genome shotgun (WGS) entry which is preliminary data.</text>
</comment>
<evidence type="ECO:0000256" key="1">
    <source>
        <dbReference type="SAM" id="MobiDB-lite"/>
    </source>
</evidence>
<dbReference type="Proteomes" id="UP000807025">
    <property type="component" value="Unassembled WGS sequence"/>
</dbReference>
<reference evidence="2" key="1">
    <citation type="submission" date="2020-11" db="EMBL/GenBank/DDBJ databases">
        <authorList>
            <consortium name="DOE Joint Genome Institute"/>
            <person name="Ahrendt S."/>
            <person name="Riley R."/>
            <person name="Andreopoulos W."/>
            <person name="Labutti K."/>
            <person name="Pangilinan J."/>
            <person name="Ruiz-Duenas F.J."/>
            <person name="Barrasa J.M."/>
            <person name="Sanchez-Garcia M."/>
            <person name="Camarero S."/>
            <person name="Miyauchi S."/>
            <person name="Serrano A."/>
            <person name="Linde D."/>
            <person name="Babiker R."/>
            <person name="Drula E."/>
            <person name="Ayuso-Fernandez I."/>
            <person name="Pacheco R."/>
            <person name="Padilla G."/>
            <person name="Ferreira P."/>
            <person name="Barriuso J."/>
            <person name="Kellner H."/>
            <person name="Castanera R."/>
            <person name="Alfaro M."/>
            <person name="Ramirez L."/>
            <person name="Pisabarro A.G."/>
            <person name="Kuo A."/>
            <person name="Tritt A."/>
            <person name="Lipzen A."/>
            <person name="He G."/>
            <person name="Yan M."/>
            <person name="Ng V."/>
            <person name="Cullen D."/>
            <person name="Martin F."/>
            <person name="Rosso M.-N."/>
            <person name="Henrissat B."/>
            <person name="Hibbett D."/>
            <person name="Martinez A.T."/>
            <person name="Grigoriev I.V."/>
        </authorList>
    </citation>
    <scope>NUCLEOTIDE SEQUENCE</scope>
    <source>
        <strain evidence="2">ATCC 90797</strain>
    </source>
</reference>
<gene>
    <name evidence="2" type="ORF">BDN71DRAFT_1431254</name>
</gene>
<dbReference type="AlphaFoldDB" id="A0A9P5ZVP3"/>
<evidence type="ECO:0000313" key="2">
    <source>
        <dbReference type="EMBL" id="KAF9495138.1"/>
    </source>
</evidence>
<dbReference type="OrthoDB" id="3024697at2759"/>
<evidence type="ECO:0000313" key="3">
    <source>
        <dbReference type="Proteomes" id="UP000807025"/>
    </source>
</evidence>
<feature type="region of interest" description="Disordered" evidence="1">
    <location>
        <begin position="438"/>
        <end position="460"/>
    </location>
</feature>
<feature type="compositionally biased region" description="Polar residues" evidence="1">
    <location>
        <begin position="444"/>
        <end position="453"/>
    </location>
</feature>
<organism evidence="2 3">
    <name type="scientific">Pleurotus eryngii</name>
    <name type="common">Boletus of the steppes</name>
    <dbReference type="NCBI Taxonomy" id="5323"/>
    <lineage>
        <taxon>Eukaryota</taxon>
        <taxon>Fungi</taxon>
        <taxon>Dikarya</taxon>
        <taxon>Basidiomycota</taxon>
        <taxon>Agaricomycotina</taxon>
        <taxon>Agaricomycetes</taxon>
        <taxon>Agaricomycetidae</taxon>
        <taxon>Agaricales</taxon>
        <taxon>Pleurotineae</taxon>
        <taxon>Pleurotaceae</taxon>
        <taxon>Pleurotus</taxon>
    </lineage>
</organism>
<proteinExistence type="predicted"/>
<keyword evidence="3" id="KW-1185">Reference proteome</keyword>
<accession>A0A9P5ZVP3</accession>
<sequence length="571" mass="64421">MANEDLVQGAIDIGNGYVLLCARDQYRYTLVGVLKATIQTATGATTIKQWARLQLPNGQIAHSAWKEKQKAPGKVRISRMVQYEYGEVQYFFQHNARTFALLSIFSPPDDYIWRESFSTLWVCSYMGDSNLRVIDVGIITAVVSMQPFPVCVGEVDWGRWFVVEKAGLDDALGNQTYSELHTRWIKAMSELDAEKRVNSVLQASSTTYQAALSNRMFNSASEVNMPPTASSRGLLKVKSPLSPVRHEECSEVRFYSLGDWEQYKKERLEAGEVYSKLAFLEDIHSHPVSKSHRREMTCVLHECFNELHAAKADPPTWGKKRESTGEYTCQQLLKKCEEFRYCQDSRYKANLFASIKYPDWSRDSQGTGWLKRYLSHDLDEGNQSGAAWVAPNIYYDEPSAKASTLPTLYATGLDLPQQDLGNSILATNNVDIVVAEQPCDPAPTANTSDTSDTPDACSEKPAQLDQQLKPQQLIKRVPAGAAATTVPSPTISIRTSPAKLIWWCWFTWIATTKKRTPVKPNSSSTLRNLYLIDYIKYYPDTTAAEYKVVWDSLVSAEVKQEYTQQRKPDVV</sequence>
<name>A0A9P5ZVP3_PLEER</name>